<evidence type="ECO:0000313" key="16">
    <source>
        <dbReference type="EMBL" id="WAM34774.1"/>
    </source>
</evidence>
<dbReference type="Proteomes" id="UP001164909">
    <property type="component" value="Chromosome"/>
</dbReference>
<organism evidence="16 17">
    <name type="scientific">Caldicellulosiruptor morganii</name>
    <dbReference type="NCBI Taxonomy" id="1387555"/>
    <lineage>
        <taxon>Bacteria</taxon>
        <taxon>Bacillati</taxon>
        <taxon>Bacillota</taxon>
        <taxon>Bacillota incertae sedis</taxon>
        <taxon>Caldicellulosiruptorales</taxon>
        <taxon>Caldicellulosiruptoraceae</taxon>
        <taxon>Caldicellulosiruptor</taxon>
    </lineage>
</organism>
<sequence length="435" mass="50267">MKINTRRSAFLVISEIENKKNPNADTLMEKYHRTLKDPKDRKLFVEIVHGVLKFKNLLDYYINFVATKGVKDKRILNVLRIATYELMFLDRIPEYATVDEACSLVESINKHQKGFVNAVLRNIIRKKDEIEKALERVKETNLKDFLSIKLSYPKFLIEYLEQSYGLEKTIKILEFLNTKPLQSIKINTKKIDREDFLKKLELNGYKYTLAEENSEIVYILSGNIKDSDLYREGYFYFQDLASSLVVKWNKEDFESAGAILDLCAAPGGKTFNCAEITKGFIISCDVNKSKVDLLRNNLVRLGFDNVVPAQSDATILNEDFIDKFDIVIADLPCAGFGTIRKKPDIKWNKTLEDIESLHELQLRILDNAAKYVKDGGIIFYSTCTLGHKENEDTAKDFVKRHKEFSIVYQKTIFPDEYQCDGFFIAKLRKEGKEEA</sequence>
<keyword evidence="7 13" id="KW-0808">Transferase</keyword>
<feature type="binding site" evidence="13">
    <location>
        <begin position="263"/>
        <end position="269"/>
    </location>
    <ligand>
        <name>S-adenosyl-L-methionine</name>
        <dbReference type="ChEBI" id="CHEBI:59789"/>
    </ligand>
</feature>
<dbReference type="EC" id="2.1.1.176" evidence="3"/>
<accession>A0ABY7BPL6</accession>
<dbReference type="Pfam" id="PF01189">
    <property type="entry name" value="Methyltr_RsmB-F"/>
    <property type="match status" value="1"/>
</dbReference>
<keyword evidence="8 13" id="KW-0949">S-adenosyl-L-methionine</keyword>
<dbReference type="InterPro" id="IPR006027">
    <property type="entry name" value="NusB_RsmB_TIM44"/>
</dbReference>
<dbReference type="InterPro" id="IPR035926">
    <property type="entry name" value="NusB-like_sf"/>
</dbReference>
<dbReference type="NCBIfam" id="TIGR00563">
    <property type="entry name" value="rsmB"/>
    <property type="match status" value="1"/>
</dbReference>
<evidence type="ECO:0000256" key="1">
    <source>
        <dbReference type="ARBA" id="ARBA00002724"/>
    </source>
</evidence>
<dbReference type="SUPFAM" id="SSF48013">
    <property type="entry name" value="NusB-like"/>
    <property type="match status" value="1"/>
</dbReference>
<evidence type="ECO:0000256" key="14">
    <source>
        <dbReference type="SAM" id="Coils"/>
    </source>
</evidence>
<dbReference type="Pfam" id="PF22458">
    <property type="entry name" value="RsmF-B_ferredox"/>
    <property type="match status" value="1"/>
</dbReference>
<dbReference type="GO" id="GO:0008168">
    <property type="term" value="F:methyltransferase activity"/>
    <property type="evidence" value="ECO:0007669"/>
    <property type="project" value="UniProtKB-KW"/>
</dbReference>
<keyword evidence="17" id="KW-1185">Reference proteome</keyword>
<evidence type="ECO:0000256" key="8">
    <source>
        <dbReference type="ARBA" id="ARBA00022691"/>
    </source>
</evidence>
<feature type="active site" description="Nucleophile" evidence="13">
    <location>
        <position position="383"/>
    </location>
</feature>
<keyword evidence="9 13" id="KW-0694">RNA-binding</keyword>
<dbReference type="InterPro" id="IPR029063">
    <property type="entry name" value="SAM-dependent_MTases_sf"/>
</dbReference>
<evidence type="ECO:0000256" key="3">
    <source>
        <dbReference type="ARBA" id="ARBA00012140"/>
    </source>
</evidence>
<name>A0ABY7BPL6_9FIRM</name>
<keyword evidence="5" id="KW-0698">rRNA processing</keyword>
<evidence type="ECO:0000256" key="13">
    <source>
        <dbReference type="PROSITE-ProRule" id="PRU01023"/>
    </source>
</evidence>
<comment type="catalytic activity">
    <reaction evidence="12">
        <text>cytidine(967) in 16S rRNA + S-adenosyl-L-methionine = 5-methylcytidine(967) in 16S rRNA + S-adenosyl-L-homocysteine + H(+)</text>
        <dbReference type="Rhea" id="RHEA:42748"/>
        <dbReference type="Rhea" id="RHEA-COMP:10219"/>
        <dbReference type="Rhea" id="RHEA-COMP:10220"/>
        <dbReference type="ChEBI" id="CHEBI:15378"/>
        <dbReference type="ChEBI" id="CHEBI:57856"/>
        <dbReference type="ChEBI" id="CHEBI:59789"/>
        <dbReference type="ChEBI" id="CHEBI:74483"/>
        <dbReference type="ChEBI" id="CHEBI:82748"/>
        <dbReference type="EC" id="2.1.1.176"/>
    </reaction>
</comment>
<dbReference type="SUPFAM" id="SSF53335">
    <property type="entry name" value="S-adenosyl-L-methionine-dependent methyltransferases"/>
    <property type="match status" value="1"/>
</dbReference>
<evidence type="ECO:0000256" key="12">
    <source>
        <dbReference type="ARBA" id="ARBA00047283"/>
    </source>
</evidence>
<feature type="binding site" evidence="13">
    <location>
        <position position="330"/>
    </location>
    <ligand>
        <name>S-adenosyl-L-methionine</name>
        <dbReference type="ChEBI" id="CHEBI:59789"/>
    </ligand>
</feature>
<reference evidence="16" key="1">
    <citation type="submission" date="2022-12" db="EMBL/GenBank/DDBJ databases">
        <authorList>
            <person name="Bing R.G."/>
            <person name="Willard D.J."/>
            <person name="Manesh M.J.H."/>
            <person name="Laemthong T."/>
            <person name="Crosby J.R."/>
            <person name="Kelly R.M."/>
        </authorList>
    </citation>
    <scope>NUCLEOTIDE SEQUENCE</scope>
    <source>
        <strain evidence="16">DSM 8990</strain>
    </source>
</reference>
<feature type="domain" description="SAM-dependent MTase RsmB/NOP-type" evidence="15">
    <location>
        <begin position="172"/>
        <end position="435"/>
    </location>
</feature>
<dbReference type="Pfam" id="PF01029">
    <property type="entry name" value="NusB"/>
    <property type="match status" value="1"/>
</dbReference>
<evidence type="ECO:0000256" key="7">
    <source>
        <dbReference type="ARBA" id="ARBA00022679"/>
    </source>
</evidence>
<evidence type="ECO:0000256" key="6">
    <source>
        <dbReference type="ARBA" id="ARBA00022603"/>
    </source>
</evidence>
<dbReference type="PROSITE" id="PS51686">
    <property type="entry name" value="SAM_MT_RSMB_NOP"/>
    <property type="match status" value="1"/>
</dbReference>
<keyword evidence="4" id="KW-0963">Cytoplasm</keyword>
<feature type="binding site" evidence="13">
    <location>
        <position position="312"/>
    </location>
    <ligand>
        <name>S-adenosyl-L-methionine</name>
        <dbReference type="ChEBI" id="CHEBI:59789"/>
    </ligand>
</feature>
<dbReference type="PANTHER" id="PTHR22807">
    <property type="entry name" value="NOP2 YEAST -RELATED NOL1/NOP2/FMU SUN DOMAIN-CONTAINING"/>
    <property type="match status" value="1"/>
</dbReference>
<dbReference type="Gene3D" id="3.40.50.150">
    <property type="entry name" value="Vaccinia Virus protein VP39"/>
    <property type="match status" value="1"/>
</dbReference>
<evidence type="ECO:0000313" key="17">
    <source>
        <dbReference type="Proteomes" id="UP001164909"/>
    </source>
</evidence>
<evidence type="ECO:0000256" key="5">
    <source>
        <dbReference type="ARBA" id="ARBA00022552"/>
    </source>
</evidence>
<dbReference type="Gene3D" id="3.30.70.1170">
    <property type="entry name" value="Sun protein, domain 3"/>
    <property type="match status" value="1"/>
</dbReference>
<evidence type="ECO:0000256" key="4">
    <source>
        <dbReference type="ARBA" id="ARBA00022490"/>
    </source>
</evidence>
<evidence type="ECO:0000256" key="2">
    <source>
        <dbReference type="ARBA" id="ARBA00004496"/>
    </source>
</evidence>
<gene>
    <name evidence="16" type="primary">rsmB</name>
    <name evidence="16" type="ORF">OTK00_001024</name>
</gene>
<dbReference type="CDD" id="cd02440">
    <property type="entry name" value="AdoMet_MTases"/>
    <property type="match status" value="1"/>
</dbReference>
<dbReference type="Gene3D" id="1.10.940.10">
    <property type="entry name" value="NusB-like"/>
    <property type="match status" value="1"/>
</dbReference>
<dbReference type="PRINTS" id="PR02008">
    <property type="entry name" value="RCMTFAMILY"/>
</dbReference>
<dbReference type="InterPro" id="IPR054728">
    <property type="entry name" value="RsmB-like_ferredoxin"/>
</dbReference>
<comment type="subcellular location">
    <subcellularLocation>
        <location evidence="2">Cytoplasm</location>
    </subcellularLocation>
</comment>
<evidence type="ECO:0000259" key="15">
    <source>
        <dbReference type="PROSITE" id="PS51686"/>
    </source>
</evidence>
<feature type="binding site" evidence="13">
    <location>
        <position position="285"/>
    </location>
    <ligand>
        <name>S-adenosyl-L-methionine</name>
        <dbReference type="ChEBI" id="CHEBI:59789"/>
    </ligand>
</feature>
<keyword evidence="14" id="KW-0175">Coiled coil</keyword>
<protein>
    <recommendedName>
        <fullName evidence="3">16S rRNA (cytosine(967)-C(5))-methyltransferase</fullName>
        <ecNumber evidence="3">2.1.1.176</ecNumber>
    </recommendedName>
    <alternativeName>
        <fullName evidence="10">16S rRNA m5C967 methyltransferase</fullName>
    </alternativeName>
    <alternativeName>
        <fullName evidence="11">rRNA (cytosine-C(5)-)-methyltransferase RsmB</fullName>
    </alternativeName>
</protein>
<dbReference type="PANTHER" id="PTHR22807:SF53">
    <property type="entry name" value="RIBOSOMAL RNA SMALL SUBUNIT METHYLTRANSFERASE B-RELATED"/>
    <property type="match status" value="1"/>
</dbReference>
<dbReference type="InterPro" id="IPR001678">
    <property type="entry name" value="MeTrfase_RsmB-F_NOP2_dom"/>
</dbReference>
<dbReference type="RefSeq" id="WP_082054622.1">
    <property type="nucleotide sequence ID" value="NZ_CP113865.1"/>
</dbReference>
<evidence type="ECO:0000256" key="11">
    <source>
        <dbReference type="ARBA" id="ARBA00031088"/>
    </source>
</evidence>
<comment type="similarity">
    <text evidence="13">Belongs to the class I-like SAM-binding methyltransferase superfamily. RsmB/NOP family.</text>
</comment>
<evidence type="ECO:0000256" key="10">
    <source>
        <dbReference type="ARBA" id="ARBA00030399"/>
    </source>
</evidence>
<dbReference type="InterPro" id="IPR004573">
    <property type="entry name" value="rRNA_ssu_MeTfrase_B"/>
</dbReference>
<evidence type="ECO:0000256" key="9">
    <source>
        <dbReference type="ARBA" id="ARBA00022884"/>
    </source>
</evidence>
<comment type="function">
    <text evidence="1">Specifically methylates the cytosine at position 967 (m5C967) of 16S rRNA.</text>
</comment>
<feature type="coiled-coil region" evidence="14">
    <location>
        <begin position="116"/>
        <end position="143"/>
    </location>
</feature>
<dbReference type="EMBL" id="CP113865">
    <property type="protein sequence ID" value="WAM34774.1"/>
    <property type="molecule type" value="Genomic_DNA"/>
</dbReference>
<dbReference type="NCBIfam" id="NF011494">
    <property type="entry name" value="PRK14902.1"/>
    <property type="match status" value="1"/>
</dbReference>
<dbReference type="InterPro" id="IPR049560">
    <property type="entry name" value="MeTrfase_RsmB-F_NOP2_cat"/>
</dbReference>
<dbReference type="GO" id="GO:0032259">
    <property type="term" value="P:methylation"/>
    <property type="evidence" value="ECO:0007669"/>
    <property type="project" value="UniProtKB-KW"/>
</dbReference>
<keyword evidence="6 13" id="KW-0489">Methyltransferase</keyword>
<proteinExistence type="inferred from homology"/>
<dbReference type="InterPro" id="IPR023267">
    <property type="entry name" value="RCMT"/>
</dbReference>